<dbReference type="CDD" id="cd03221">
    <property type="entry name" value="ABCF_EF-3"/>
    <property type="match status" value="1"/>
</dbReference>
<dbReference type="PANTHER" id="PTHR42855:SF1">
    <property type="entry name" value="ABC TRANSPORTER DOMAIN-CONTAINING PROTEIN"/>
    <property type="match status" value="1"/>
</dbReference>
<dbReference type="Gene3D" id="3.40.50.300">
    <property type="entry name" value="P-loop containing nucleotide triphosphate hydrolases"/>
    <property type="match status" value="1"/>
</dbReference>
<name>A0ABD1IJM7_SALDI</name>
<dbReference type="SUPFAM" id="SSF52540">
    <property type="entry name" value="P-loop containing nucleoside triphosphate hydrolases"/>
    <property type="match status" value="1"/>
</dbReference>
<dbReference type="InterPro" id="IPR003439">
    <property type="entry name" value="ABC_transporter-like_ATP-bd"/>
</dbReference>
<gene>
    <name evidence="3" type="primary">ABCF5</name>
    <name evidence="3" type="ORF">AAHA92_03387</name>
</gene>
<reference evidence="3 4" key="1">
    <citation type="submission" date="2024-06" db="EMBL/GenBank/DDBJ databases">
        <title>A chromosome level genome sequence of Diviner's sage (Salvia divinorum).</title>
        <authorList>
            <person name="Ford S.A."/>
            <person name="Ro D.-K."/>
            <person name="Ness R.W."/>
            <person name="Phillips M.A."/>
        </authorList>
    </citation>
    <scope>NUCLEOTIDE SEQUENCE [LARGE SCALE GENOMIC DNA]</scope>
    <source>
        <strain evidence="3">SAF-2024a</strain>
        <tissue evidence="3">Leaf</tissue>
    </source>
</reference>
<dbReference type="Proteomes" id="UP001567538">
    <property type="component" value="Unassembled WGS sequence"/>
</dbReference>
<evidence type="ECO:0000313" key="4">
    <source>
        <dbReference type="Proteomes" id="UP001567538"/>
    </source>
</evidence>
<feature type="compositionally biased region" description="Basic residues" evidence="1">
    <location>
        <begin position="118"/>
        <end position="135"/>
    </location>
</feature>
<dbReference type="InterPro" id="IPR051309">
    <property type="entry name" value="ABCF_ATPase"/>
</dbReference>
<evidence type="ECO:0000313" key="3">
    <source>
        <dbReference type="EMBL" id="KAL1567974.1"/>
    </source>
</evidence>
<sequence length="154" mass="17924">MLDRKVSFLSGGEKARLAFCKLMVTPSTLLVLDEPTNHLDITSKEMLEEAINEYRGTVITVSHDRYFIRQIVNRVLAIKDGTIQDYAGDYNYYLEKNLEARERELEREAELEEMSPKAKSKSKMTKRGRSRRCRHAFQAANQKSKGHKNAKRWK</sequence>
<proteinExistence type="predicted"/>
<dbReference type="AlphaFoldDB" id="A0ABD1IJM7"/>
<feature type="region of interest" description="Disordered" evidence="1">
    <location>
        <begin position="104"/>
        <end position="154"/>
    </location>
</feature>
<keyword evidence="4" id="KW-1185">Reference proteome</keyword>
<protein>
    <submittedName>
        <fullName evidence="3">ABC transporter F member 5</fullName>
    </submittedName>
</protein>
<dbReference type="InterPro" id="IPR027417">
    <property type="entry name" value="P-loop_NTPase"/>
</dbReference>
<evidence type="ECO:0000256" key="1">
    <source>
        <dbReference type="SAM" id="MobiDB-lite"/>
    </source>
</evidence>
<organism evidence="3 4">
    <name type="scientific">Salvia divinorum</name>
    <name type="common">Maria pastora</name>
    <name type="synonym">Diviner's sage</name>
    <dbReference type="NCBI Taxonomy" id="28513"/>
    <lineage>
        <taxon>Eukaryota</taxon>
        <taxon>Viridiplantae</taxon>
        <taxon>Streptophyta</taxon>
        <taxon>Embryophyta</taxon>
        <taxon>Tracheophyta</taxon>
        <taxon>Spermatophyta</taxon>
        <taxon>Magnoliopsida</taxon>
        <taxon>eudicotyledons</taxon>
        <taxon>Gunneridae</taxon>
        <taxon>Pentapetalae</taxon>
        <taxon>asterids</taxon>
        <taxon>lamiids</taxon>
        <taxon>Lamiales</taxon>
        <taxon>Lamiaceae</taxon>
        <taxon>Nepetoideae</taxon>
        <taxon>Mentheae</taxon>
        <taxon>Salviinae</taxon>
        <taxon>Salvia</taxon>
        <taxon>Salvia subgen. Calosphace</taxon>
    </lineage>
</organism>
<dbReference type="PANTHER" id="PTHR42855">
    <property type="entry name" value="ABC TRANSPORTER ATP-BINDING SUBUNIT"/>
    <property type="match status" value="1"/>
</dbReference>
<dbReference type="EMBL" id="JBEAFC010000002">
    <property type="protein sequence ID" value="KAL1567974.1"/>
    <property type="molecule type" value="Genomic_DNA"/>
</dbReference>
<feature type="domain" description="ABC transporter" evidence="2">
    <location>
        <begin position="4"/>
        <end position="37"/>
    </location>
</feature>
<dbReference type="Pfam" id="PF00005">
    <property type="entry name" value="ABC_tran"/>
    <property type="match status" value="1"/>
</dbReference>
<feature type="compositionally biased region" description="Basic residues" evidence="1">
    <location>
        <begin position="144"/>
        <end position="154"/>
    </location>
</feature>
<evidence type="ECO:0000259" key="2">
    <source>
        <dbReference type="Pfam" id="PF00005"/>
    </source>
</evidence>
<comment type="caution">
    <text evidence="3">The sequence shown here is derived from an EMBL/GenBank/DDBJ whole genome shotgun (WGS) entry which is preliminary data.</text>
</comment>
<accession>A0ABD1IJM7</accession>